<dbReference type="Proteomes" id="UP000095697">
    <property type="component" value="Chromosome I"/>
</dbReference>
<keyword evidence="8 10" id="KW-0472">Membrane</keyword>
<dbReference type="Gene3D" id="1.10.3370.10">
    <property type="entry name" value="SecY subunit domain"/>
    <property type="match status" value="1"/>
</dbReference>
<keyword evidence="7 10" id="KW-0811">Translocation</keyword>
<keyword evidence="6 10" id="KW-1133">Transmembrane helix</keyword>
<dbReference type="PANTHER" id="PTHR10906">
    <property type="entry name" value="SECY/SEC61-ALPHA FAMILY MEMBER"/>
    <property type="match status" value="1"/>
</dbReference>
<dbReference type="OrthoDB" id="9809248at2"/>
<dbReference type="PROSITE" id="PS00756">
    <property type="entry name" value="SECY_2"/>
    <property type="match status" value="1"/>
</dbReference>
<dbReference type="PATRIC" id="fig|1778264.3.peg.78"/>
<feature type="transmembrane region" description="Helical" evidence="10">
    <location>
        <begin position="397"/>
        <end position="417"/>
    </location>
</feature>
<comment type="function">
    <text evidence="10 11">The central subunit of the protein translocation channel SecYEG. Consists of two halves formed by TMs 1-5 and 6-10. These two domains form a lateral gate at the front which open onto the bilayer between TMs 2 and 7, and are clamped together by SecE at the back. The channel is closed by both a pore ring composed of hydrophobic SecY resides and a short helix (helix 2A) on the extracellular side of the membrane which forms a plug. The plug probably moves laterally to allow the channel to open. The ring and the pore may move independently.</text>
</comment>
<keyword evidence="4 10" id="KW-0812">Transmembrane</keyword>
<dbReference type="InterPro" id="IPR002208">
    <property type="entry name" value="SecY/SEC61-alpha"/>
</dbReference>
<dbReference type="KEGG" id="cmik:PMARG_ME00085"/>
<dbReference type="InterPro" id="IPR023201">
    <property type="entry name" value="SecY_dom_sf"/>
</dbReference>
<feature type="transmembrane region" description="Helical" evidence="10">
    <location>
        <begin position="316"/>
        <end position="337"/>
    </location>
</feature>
<gene>
    <name evidence="10 14" type="primary">secY</name>
    <name evidence="14" type="ORF">PMARG_ME00085</name>
</gene>
<dbReference type="GO" id="GO:0005886">
    <property type="term" value="C:plasma membrane"/>
    <property type="evidence" value="ECO:0007669"/>
    <property type="project" value="UniProtKB-SubCell"/>
</dbReference>
<feature type="transmembrane region" description="Helical" evidence="10">
    <location>
        <begin position="186"/>
        <end position="207"/>
    </location>
</feature>
<evidence type="ECO:0000256" key="9">
    <source>
        <dbReference type="ARBA" id="ARBA00039733"/>
    </source>
</evidence>
<evidence type="ECO:0000256" key="4">
    <source>
        <dbReference type="ARBA" id="ARBA00022692"/>
    </source>
</evidence>
<feature type="transmembrane region" description="Helical" evidence="10">
    <location>
        <begin position="274"/>
        <end position="296"/>
    </location>
</feature>
<evidence type="ECO:0000256" key="2">
    <source>
        <dbReference type="ARBA" id="ARBA00005751"/>
    </source>
</evidence>
<evidence type="ECO:0000256" key="1">
    <source>
        <dbReference type="ARBA" id="ARBA00004141"/>
    </source>
</evidence>
<protein>
    <recommendedName>
        <fullName evidence="9 10">Protein translocase subunit SecY</fullName>
    </recommendedName>
</protein>
<evidence type="ECO:0000256" key="5">
    <source>
        <dbReference type="ARBA" id="ARBA00022927"/>
    </source>
</evidence>
<dbReference type="GO" id="GO:0065002">
    <property type="term" value="P:intracellular protein transmembrane transport"/>
    <property type="evidence" value="ECO:0007669"/>
    <property type="project" value="UniProtKB-UniRule"/>
</dbReference>
<dbReference type="InterPro" id="IPR030659">
    <property type="entry name" value="SecY_CS"/>
</dbReference>
<dbReference type="STRING" id="1778264.PMARG_ME00085"/>
<dbReference type="SUPFAM" id="SSF103491">
    <property type="entry name" value="Preprotein translocase SecY subunit"/>
    <property type="match status" value="1"/>
</dbReference>
<evidence type="ECO:0000256" key="3">
    <source>
        <dbReference type="ARBA" id="ARBA00022448"/>
    </source>
</evidence>
<evidence type="ECO:0000256" key="8">
    <source>
        <dbReference type="ARBA" id="ARBA00023136"/>
    </source>
</evidence>
<feature type="transmembrane region" description="Helical" evidence="10">
    <location>
        <begin position="154"/>
        <end position="174"/>
    </location>
</feature>
<dbReference type="PROSITE" id="PS00755">
    <property type="entry name" value="SECY_1"/>
    <property type="match status" value="1"/>
</dbReference>
<comment type="subcellular location">
    <subcellularLocation>
        <location evidence="10">Cell membrane</location>
        <topology evidence="10">Multi-pass membrane protein</topology>
    </subcellularLocation>
    <subcellularLocation>
        <location evidence="1 12">Membrane</location>
        <topology evidence="1 12">Multi-pass membrane protein</topology>
    </subcellularLocation>
</comment>
<dbReference type="FunFam" id="1.10.3370.10:FF:000001">
    <property type="entry name" value="Preprotein translocase subunit SecY"/>
    <property type="match status" value="1"/>
</dbReference>
<dbReference type="GO" id="GO:0043952">
    <property type="term" value="P:protein transport by the Sec complex"/>
    <property type="evidence" value="ECO:0007669"/>
    <property type="project" value="UniProtKB-UniRule"/>
</dbReference>
<evidence type="ECO:0000256" key="10">
    <source>
        <dbReference type="HAMAP-Rule" id="MF_01465"/>
    </source>
</evidence>
<name>A0A143WQ81_9ENTR</name>
<evidence type="ECO:0000256" key="6">
    <source>
        <dbReference type="ARBA" id="ARBA00022989"/>
    </source>
</evidence>
<feature type="transmembrane region" description="Helical" evidence="10">
    <location>
        <begin position="122"/>
        <end position="142"/>
    </location>
</feature>
<accession>A0A143WQ81</accession>
<feature type="transmembrane region" description="Helical" evidence="10">
    <location>
        <begin position="21"/>
        <end position="44"/>
    </location>
</feature>
<evidence type="ECO:0000256" key="11">
    <source>
        <dbReference type="RuleBase" id="RU000537"/>
    </source>
</evidence>
<evidence type="ECO:0000256" key="12">
    <source>
        <dbReference type="RuleBase" id="RU003484"/>
    </source>
</evidence>
<dbReference type="Pfam" id="PF00344">
    <property type="entry name" value="SecY"/>
    <property type="match status" value="1"/>
</dbReference>
<reference evidence="15" key="1">
    <citation type="submission" date="2016-01" db="EMBL/GenBank/DDBJ databases">
        <authorList>
            <person name="Husnik F."/>
        </authorList>
    </citation>
    <scope>NUCLEOTIDE SEQUENCE [LARGE SCALE GENOMIC DNA]</scope>
</reference>
<keyword evidence="15" id="KW-1185">Reference proteome</keyword>
<feature type="transmembrane region" description="Helical" evidence="10">
    <location>
        <begin position="82"/>
        <end position="102"/>
    </location>
</feature>
<evidence type="ECO:0000256" key="13">
    <source>
        <dbReference type="RuleBase" id="RU004349"/>
    </source>
</evidence>
<dbReference type="PRINTS" id="PR00303">
    <property type="entry name" value="SECYTRNLCASE"/>
</dbReference>
<sequence>MVKNKALSFKYLIKVINELKYRILFLINSIIIFRIGSCIPIPGINNIILTTVLKKKHDTIFEMFNIFSRAKFNNASIFTLGIMPYISSSIIIQLLTVIYPYFYFCKKEVKDEPQKIIKYKYYCTLILAIIQAISIITGLLNIPKKQCVVIIPGIYFYLTTIVSLVCGTIFLMWLSEQITERGIGNGISIFLFIGIVADLPNVINNIIKKTIIRNLNLLYLLLIVIKIFFITYFVVFIERGQRRIIINYTNSQQGRYIYLTNNTYLPLKINMVGVIPAIFASSIIIFIKIIISGFKIDIYYKWLQTISLYLQPGQPIYILIYIFAIVFFCCFYTRLILNSRKTADYIKKSGAFIPGIRPGEQTARYLDKVINCLTLINTMYITFICLISEFIRYIMKVSFSLNGTSLLIVVIVIMDFINQVKTLIISTQYKSLFKR</sequence>
<comment type="subunit">
    <text evidence="10">Component of the Sec protein translocase complex. Heterotrimer consisting of SecY, SecE and SecG subunits. The heterotrimers can form oligomers, although 1 heterotrimer is thought to be able to translocate proteins. Interacts with the ribosome. Interacts with SecDF, and other proteins may be involved. Interacts with SecA.</text>
</comment>
<dbReference type="NCBIfam" id="TIGR00967">
    <property type="entry name" value="3a0501s007"/>
    <property type="match status" value="1"/>
</dbReference>
<keyword evidence="3 10" id="KW-0813">Transport</keyword>
<evidence type="ECO:0000313" key="14">
    <source>
        <dbReference type="EMBL" id="CUX95707.1"/>
    </source>
</evidence>
<dbReference type="InterPro" id="IPR026593">
    <property type="entry name" value="SecY"/>
</dbReference>
<dbReference type="HAMAP" id="MF_01465">
    <property type="entry name" value="SecY"/>
    <property type="match status" value="1"/>
</dbReference>
<dbReference type="PIRSF" id="PIRSF004557">
    <property type="entry name" value="SecY"/>
    <property type="match status" value="1"/>
</dbReference>
<dbReference type="EMBL" id="LN999831">
    <property type="protein sequence ID" value="CUX95707.1"/>
    <property type="molecule type" value="Genomic_DNA"/>
</dbReference>
<keyword evidence="5 10" id="KW-0653">Protein transport</keyword>
<proteinExistence type="inferred from homology"/>
<evidence type="ECO:0000256" key="7">
    <source>
        <dbReference type="ARBA" id="ARBA00023010"/>
    </source>
</evidence>
<organism evidence="14 15">
    <name type="scientific">Candidatus Mikella endobia</name>
    <dbReference type="NCBI Taxonomy" id="1778264"/>
    <lineage>
        <taxon>Bacteria</taxon>
        <taxon>Pseudomonadati</taxon>
        <taxon>Pseudomonadota</taxon>
        <taxon>Gammaproteobacteria</taxon>
        <taxon>Enterobacterales</taxon>
        <taxon>Enterobacteriaceae</taxon>
        <taxon>Candidatus Mikella</taxon>
    </lineage>
</organism>
<evidence type="ECO:0000313" key="15">
    <source>
        <dbReference type="Proteomes" id="UP000095697"/>
    </source>
</evidence>
<dbReference type="RefSeq" id="WP_067569090.1">
    <property type="nucleotide sequence ID" value="NZ_LN999831.1"/>
</dbReference>
<keyword evidence="10" id="KW-1003">Cell membrane</keyword>
<dbReference type="GO" id="GO:0006605">
    <property type="term" value="P:protein targeting"/>
    <property type="evidence" value="ECO:0007669"/>
    <property type="project" value="UniProtKB-UniRule"/>
</dbReference>
<dbReference type="AlphaFoldDB" id="A0A143WQ81"/>
<comment type="similarity">
    <text evidence="2 10 13">Belongs to the SecY/SEC61-alpha family.</text>
</comment>
<feature type="transmembrane region" description="Helical" evidence="10">
    <location>
        <begin position="369"/>
        <end position="391"/>
    </location>
</feature>
<feature type="transmembrane region" description="Helical" evidence="10">
    <location>
        <begin position="219"/>
        <end position="237"/>
    </location>
</feature>